<protein>
    <submittedName>
        <fullName evidence="2">Uncharacterized protein</fullName>
    </submittedName>
</protein>
<dbReference type="EMBL" id="ML976048">
    <property type="protein sequence ID" value="KAF1941400.1"/>
    <property type="molecule type" value="Genomic_DNA"/>
</dbReference>
<reference evidence="2" key="1">
    <citation type="journal article" date="2020" name="Stud. Mycol.">
        <title>101 Dothideomycetes genomes: a test case for predicting lifestyles and emergence of pathogens.</title>
        <authorList>
            <person name="Haridas S."/>
            <person name="Albert R."/>
            <person name="Binder M."/>
            <person name="Bloem J."/>
            <person name="Labutti K."/>
            <person name="Salamov A."/>
            <person name="Andreopoulos B."/>
            <person name="Baker S."/>
            <person name="Barry K."/>
            <person name="Bills G."/>
            <person name="Bluhm B."/>
            <person name="Cannon C."/>
            <person name="Castanera R."/>
            <person name="Culley D."/>
            <person name="Daum C."/>
            <person name="Ezra D."/>
            <person name="Gonzalez J."/>
            <person name="Henrissat B."/>
            <person name="Kuo A."/>
            <person name="Liang C."/>
            <person name="Lipzen A."/>
            <person name="Lutzoni F."/>
            <person name="Magnuson J."/>
            <person name="Mondo S."/>
            <person name="Nolan M."/>
            <person name="Ohm R."/>
            <person name="Pangilinan J."/>
            <person name="Park H.-J."/>
            <person name="Ramirez L."/>
            <person name="Alfaro M."/>
            <person name="Sun H."/>
            <person name="Tritt A."/>
            <person name="Yoshinaga Y."/>
            <person name="Zwiers L.-H."/>
            <person name="Turgeon B."/>
            <person name="Goodwin S."/>
            <person name="Spatafora J."/>
            <person name="Crous P."/>
            <person name="Grigoriev I."/>
        </authorList>
    </citation>
    <scope>NUCLEOTIDE SEQUENCE</scope>
    <source>
        <strain evidence="2">CBS 161.51</strain>
    </source>
</reference>
<accession>A0A6A5SNW6</accession>
<dbReference type="Proteomes" id="UP000800038">
    <property type="component" value="Unassembled WGS sequence"/>
</dbReference>
<proteinExistence type="predicted"/>
<keyword evidence="3" id="KW-1185">Reference proteome</keyword>
<evidence type="ECO:0000313" key="3">
    <source>
        <dbReference type="Proteomes" id="UP000800038"/>
    </source>
</evidence>
<evidence type="ECO:0000313" key="2">
    <source>
        <dbReference type="EMBL" id="KAF1941400.1"/>
    </source>
</evidence>
<name>A0A6A5SNW6_9PLEO</name>
<organism evidence="2 3">
    <name type="scientific">Clathrospora elynae</name>
    <dbReference type="NCBI Taxonomy" id="706981"/>
    <lineage>
        <taxon>Eukaryota</taxon>
        <taxon>Fungi</taxon>
        <taxon>Dikarya</taxon>
        <taxon>Ascomycota</taxon>
        <taxon>Pezizomycotina</taxon>
        <taxon>Dothideomycetes</taxon>
        <taxon>Pleosporomycetidae</taxon>
        <taxon>Pleosporales</taxon>
        <taxon>Diademaceae</taxon>
        <taxon>Clathrospora</taxon>
    </lineage>
</organism>
<evidence type="ECO:0000256" key="1">
    <source>
        <dbReference type="SAM" id="MobiDB-lite"/>
    </source>
</evidence>
<feature type="region of interest" description="Disordered" evidence="1">
    <location>
        <begin position="332"/>
        <end position="359"/>
    </location>
</feature>
<dbReference type="OrthoDB" id="2333384at2759"/>
<gene>
    <name evidence="2" type="ORF">EJ02DRAFT_512454</name>
</gene>
<sequence length="359" mass="40144">MSKALLAGGRPARPVLLYGLSTRSNFESQKAVGKDPRLYNDALFKPDGLFEHEKGHPLSSSLWWNEGTIRSEYFLEAEFVAEQTSFALNPVVVHQLHFSLSVPELGLPARRPLLSAPPIRFKRKSRPSTPEPSLERRDPLVTSAPNEEVRKESIEKFDLFNQRYSKPGLQITENTLLVGFKVSNIVPLTFKAYGVAVNYDIRYNLLLECAGKESEHEVAMSDITIEPVTRPGGHLGPPEEPLLLDGSGESVVLEEMMLFGRVSTSLIAHPQSHTQKTPQNHHQPPYLVPMSANPGLYVCPCGMNNGVWLVVGASKCSMCSWSWGMYEAARRASEQRQQRLEEREHLRSAREEEDGDGRG</sequence>
<feature type="region of interest" description="Disordered" evidence="1">
    <location>
        <begin position="120"/>
        <end position="147"/>
    </location>
</feature>
<dbReference type="AlphaFoldDB" id="A0A6A5SNW6"/>